<accession>A0ABP8Q5E6</accession>
<dbReference type="PANTHER" id="PTHR10961:SF7">
    <property type="entry name" value="FAD DEPENDENT OXIDOREDUCTASE DOMAIN-CONTAINING PROTEIN"/>
    <property type="match status" value="1"/>
</dbReference>
<feature type="domain" description="FAD dependent oxidoreductase" evidence="5">
    <location>
        <begin position="7"/>
        <end position="360"/>
    </location>
</feature>
<dbReference type="RefSeq" id="WP_345465514.1">
    <property type="nucleotide sequence ID" value="NZ_BAABHF010000022.1"/>
</dbReference>
<comment type="cofactor">
    <cofactor evidence="1">
        <name>FAD</name>
        <dbReference type="ChEBI" id="CHEBI:57692"/>
    </cofactor>
</comment>
<organism evidence="6 7">
    <name type="scientific">Actinoallomurus oryzae</name>
    <dbReference type="NCBI Taxonomy" id="502180"/>
    <lineage>
        <taxon>Bacteria</taxon>
        <taxon>Bacillati</taxon>
        <taxon>Actinomycetota</taxon>
        <taxon>Actinomycetes</taxon>
        <taxon>Streptosporangiales</taxon>
        <taxon>Thermomonosporaceae</taxon>
        <taxon>Actinoallomurus</taxon>
    </lineage>
</organism>
<dbReference type="EMBL" id="BAABHF010000022">
    <property type="protein sequence ID" value="GAA4496566.1"/>
    <property type="molecule type" value="Genomic_DNA"/>
</dbReference>
<evidence type="ECO:0000256" key="3">
    <source>
        <dbReference type="ARBA" id="ARBA00022827"/>
    </source>
</evidence>
<dbReference type="Gene3D" id="3.30.9.10">
    <property type="entry name" value="D-Amino Acid Oxidase, subunit A, domain 2"/>
    <property type="match status" value="1"/>
</dbReference>
<name>A0ABP8Q5E6_9ACTN</name>
<sequence>MTPASPRIAVLGAGTMGVMTAWRLVERGFAVTAIDDREPGHSHGAAGGESRIFRVAYKEGRHYVPLLRRARTLWQDLERASGERLLLPTGALTVGAPDHPDVTETLASARTHDLDVEVLDEDAAARRFPPHRLLDGEVIVVDRAGGTLLPSAALRAAAGRARAHGAELRIGERVLDLKPRTDGIGVVTASGTTTFDAVVSALGPWSRRFWDLLAPAIEVRRVVLAWLAARDPGGFRPAAFPPGVRRSGPGGDFSFFSSLDDRTVKMNLHIARTVLEELDDPLVHDVEAAYAEQVAATARRYLPGLETTGIRLRAFFDGYTPDGHGLFGPHPDDPRIVLMAGFSGHGFKLSPLFGDIAADLATTGETAYDIAGLDPARFRKGAVA</sequence>
<gene>
    <name evidence="6" type="primary">solA_4</name>
    <name evidence="6" type="ORF">GCM10023191_038760</name>
</gene>
<keyword evidence="2" id="KW-0285">Flavoprotein</keyword>
<protein>
    <submittedName>
        <fullName evidence="6">N-methyl-L-tryptophan oxidase</fullName>
    </submittedName>
</protein>
<evidence type="ECO:0000256" key="2">
    <source>
        <dbReference type="ARBA" id="ARBA00022630"/>
    </source>
</evidence>
<reference evidence="7" key="1">
    <citation type="journal article" date="2019" name="Int. J. Syst. Evol. Microbiol.">
        <title>The Global Catalogue of Microorganisms (GCM) 10K type strain sequencing project: providing services to taxonomists for standard genome sequencing and annotation.</title>
        <authorList>
            <consortium name="The Broad Institute Genomics Platform"/>
            <consortium name="The Broad Institute Genome Sequencing Center for Infectious Disease"/>
            <person name="Wu L."/>
            <person name="Ma J."/>
        </authorList>
    </citation>
    <scope>NUCLEOTIDE SEQUENCE [LARGE SCALE GENOMIC DNA]</scope>
    <source>
        <strain evidence="7">JCM 17933</strain>
    </source>
</reference>
<comment type="caution">
    <text evidence="6">The sequence shown here is derived from an EMBL/GenBank/DDBJ whole genome shotgun (WGS) entry which is preliminary data.</text>
</comment>
<dbReference type="InterPro" id="IPR045170">
    <property type="entry name" value="MTOX"/>
</dbReference>
<evidence type="ECO:0000313" key="6">
    <source>
        <dbReference type="EMBL" id="GAA4496566.1"/>
    </source>
</evidence>
<evidence type="ECO:0000256" key="4">
    <source>
        <dbReference type="ARBA" id="ARBA00023002"/>
    </source>
</evidence>
<dbReference type="Proteomes" id="UP001500503">
    <property type="component" value="Unassembled WGS sequence"/>
</dbReference>
<keyword evidence="4" id="KW-0560">Oxidoreductase</keyword>
<proteinExistence type="predicted"/>
<dbReference type="InterPro" id="IPR006076">
    <property type="entry name" value="FAD-dep_OxRdtase"/>
</dbReference>
<keyword evidence="7" id="KW-1185">Reference proteome</keyword>
<dbReference type="InterPro" id="IPR036188">
    <property type="entry name" value="FAD/NAD-bd_sf"/>
</dbReference>
<evidence type="ECO:0000313" key="7">
    <source>
        <dbReference type="Proteomes" id="UP001500503"/>
    </source>
</evidence>
<keyword evidence="3" id="KW-0274">FAD</keyword>
<dbReference type="Gene3D" id="3.50.50.60">
    <property type="entry name" value="FAD/NAD(P)-binding domain"/>
    <property type="match status" value="1"/>
</dbReference>
<dbReference type="Pfam" id="PF01266">
    <property type="entry name" value="DAO"/>
    <property type="match status" value="1"/>
</dbReference>
<evidence type="ECO:0000259" key="5">
    <source>
        <dbReference type="Pfam" id="PF01266"/>
    </source>
</evidence>
<evidence type="ECO:0000256" key="1">
    <source>
        <dbReference type="ARBA" id="ARBA00001974"/>
    </source>
</evidence>
<dbReference type="PANTHER" id="PTHR10961">
    <property type="entry name" value="PEROXISOMAL SARCOSINE OXIDASE"/>
    <property type="match status" value="1"/>
</dbReference>
<dbReference type="NCBIfam" id="NF008425">
    <property type="entry name" value="PRK11259.1"/>
    <property type="match status" value="1"/>
</dbReference>
<dbReference type="SUPFAM" id="SSF51905">
    <property type="entry name" value="FAD/NAD(P)-binding domain"/>
    <property type="match status" value="1"/>
</dbReference>